<dbReference type="PANTHER" id="PTHR30040">
    <property type="entry name" value="THIAMINE BIOSYNTHESIS LIPOPROTEIN APBE"/>
    <property type="match status" value="1"/>
</dbReference>
<dbReference type="PIRSF" id="PIRSF006268">
    <property type="entry name" value="ApbE"/>
    <property type="match status" value="1"/>
</dbReference>
<keyword evidence="4 10" id="KW-0808">Transferase</keyword>
<comment type="cofactor">
    <cofactor evidence="11">
        <name>Mg(2+)</name>
        <dbReference type="ChEBI" id="CHEBI:18420"/>
    </cofactor>
    <cofactor evidence="11">
        <name>Mn(2+)</name>
        <dbReference type="ChEBI" id="CHEBI:29035"/>
    </cofactor>
    <text evidence="11">Magnesium. Can also use manganese.</text>
</comment>
<keyword evidence="7 10" id="KW-0460">Magnesium</keyword>
<evidence type="ECO:0000256" key="3">
    <source>
        <dbReference type="ARBA" id="ARBA00022630"/>
    </source>
</evidence>
<dbReference type="EC" id="2.7.1.180" evidence="1 10"/>
<accession>A0A6M0CM51</accession>
<evidence type="ECO:0000256" key="11">
    <source>
        <dbReference type="PIRSR" id="PIRSR006268-2"/>
    </source>
</evidence>
<keyword evidence="5 10" id="KW-0479">Metal-binding</keyword>
<keyword evidence="3 10" id="KW-0285">Flavoprotein</keyword>
<dbReference type="Gene3D" id="3.10.520.10">
    <property type="entry name" value="ApbE-like domains"/>
    <property type="match status" value="1"/>
</dbReference>
<evidence type="ECO:0000313" key="12">
    <source>
        <dbReference type="EMBL" id="NER19015.1"/>
    </source>
</evidence>
<evidence type="ECO:0000256" key="6">
    <source>
        <dbReference type="ARBA" id="ARBA00022827"/>
    </source>
</evidence>
<dbReference type="PANTHER" id="PTHR30040:SF2">
    <property type="entry name" value="FAD:PROTEIN FMN TRANSFERASE"/>
    <property type="match status" value="1"/>
</dbReference>
<keyword evidence="13" id="KW-1185">Reference proteome</keyword>
<evidence type="ECO:0000256" key="1">
    <source>
        <dbReference type="ARBA" id="ARBA00011955"/>
    </source>
</evidence>
<dbReference type="AlphaFoldDB" id="A0A6M0CM51"/>
<feature type="binding site" evidence="11">
    <location>
        <position position="253"/>
    </location>
    <ligand>
        <name>Mg(2+)</name>
        <dbReference type="ChEBI" id="CHEBI:18420"/>
    </ligand>
</feature>
<proteinExistence type="inferred from homology"/>
<dbReference type="GO" id="GO:0046872">
    <property type="term" value="F:metal ion binding"/>
    <property type="evidence" value="ECO:0007669"/>
    <property type="project" value="UniProtKB-UniRule"/>
</dbReference>
<comment type="caution">
    <text evidence="12">The sequence shown here is derived from an EMBL/GenBank/DDBJ whole genome shotgun (WGS) entry which is preliminary data.</text>
</comment>
<evidence type="ECO:0000256" key="10">
    <source>
        <dbReference type="PIRNR" id="PIRNR006268"/>
    </source>
</evidence>
<gene>
    <name evidence="12" type="ORF">GWK10_17505</name>
</gene>
<evidence type="ECO:0000256" key="2">
    <source>
        <dbReference type="ARBA" id="ARBA00016337"/>
    </source>
</evidence>
<protein>
    <recommendedName>
        <fullName evidence="2 10">FAD:protein FMN transferase</fullName>
        <ecNumber evidence="1 10">2.7.1.180</ecNumber>
    </recommendedName>
    <alternativeName>
        <fullName evidence="8 10">Flavin transferase</fullName>
    </alternativeName>
</protein>
<organism evidence="12 13">
    <name type="scientific">Spongiivirga citrea</name>
    <dbReference type="NCBI Taxonomy" id="1481457"/>
    <lineage>
        <taxon>Bacteria</taxon>
        <taxon>Pseudomonadati</taxon>
        <taxon>Bacteroidota</taxon>
        <taxon>Flavobacteriia</taxon>
        <taxon>Flavobacteriales</taxon>
        <taxon>Flavobacteriaceae</taxon>
        <taxon>Spongiivirga</taxon>
    </lineage>
</organism>
<dbReference type="EMBL" id="JAABOQ010000008">
    <property type="protein sequence ID" value="NER19015.1"/>
    <property type="molecule type" value="Genomic_DNA"/>
</dbReference>
<name>A0A6M0CM51_9FLAO</name>
<evidence type="ECO:0000256" key="8">
    <source>
        <dbReference type="ARBA" id="ARBA00031306"/>
    </source>
</evidence>
<dbReference type="InterPro" id="IPR003374">
    <property type="entry name" value="ApbE-like_sf"/>
</dbReference>
<evidence type="ECO:0000313" key="13">
    <source>
        <dbReference type="Proteomes" id="UP000474296"/>
    </source>
</evidence>
<evidence type="ECO:0000256" key="5">
    <source>
        <dbReference type="ARBA" id="ARBA00022723"/>
    </source>
</evidence>
<dbReference type="Proteomes" id="UP000474296">
    <property type="component" value="Unassembled WGS sequence"/>
</dbReference>
<evidence type="ECO:0000256" key="7">
    <source>
        <dbReference type="ARBA" id="ARBA00022842"/>
    </source>
</evidence>
<dbReference type="InterPro" id="IPR024932">
    <property type="entry name" value="ApbE"/>
</dbReference>
<evidence type="ECO:0000256" key="4">
    <source>
        <dbReference type="ARBA" id="ARBA00022679"/>
    </source>
</evidence>
<comment type="catalytic activity">
    <reaction evidence="9 10">
        <text>L-threonyl-[protein] + FAD = FMN-L-threonyl-[protein] + AMP + H(+)</text>
        <dbReference type="Rhea" id="RHEA:36847"/>
        <dbReference type="Rhea" id="RHEA-COMP:11060"/>
        <dbReference type="Rhea" id="RHEA-COMP:11061"/>
        <dbReference type="ChEBI" id="CHEBI:15378"/>
        <dbReference type="ChEBI" id="CHEBI:30013"/>
        <dbReference type="ChEBI" id="CHEBI:57692"/>
        <dbReference type="ChEBI" id="CHEBI:74257"/>
        <dbReference type="ChEBI" id="CHEBI:456215"/>
        <dbReference type="EC" id="2.7.1.180"/>
    </reaction>
</comment>
<reference evidence="12 13" key="1">
    <citation type="submission" date="2020-01" db="EMBL/GenBank/DDBJ databases">
        <title>Spongiivirga citrea KCTC 32990T.</title>
        <authorList>
            <person name="Wang G."/>
        </authorList>
    </citation>
    <scope>NUCLEOTIDE SEQUENCE [LARGE SCALE GENOMIC DNA]</scope>
    <source>
        <strain evidence="12 13">KCTC 32990</strain>
    </source>
</reference>
<evidence type="ECO:0000256" key="9">
    <source>
        <dbReference type="ARBA" id="ARBA00048540"/>
    </source>
</evidence>
<dbReference type="SUPFAM" id="SSF143631">
    <property type="entry name" value="ApbE-like"/>
    <property type="match status" value="1"/>
</dbReference>
<comment type="similarity">
    <text evidence="10">Belongs to the ApbE family.</text>
</comment>
<dbReference type="Pfam" id="PF02424">
    <property type="entry name" value="ApbE"/>
    <property type="match status" value="1"/>
</dbReference>
<dbReference type="GO" id="GO:0016740">
    <property type="term" value="F:transferase activity"/>
    <property type="evidence" value="ECO:0007669"/>
    <property type="project" value="UniProtKB-UniRule"/>
</dbReference>
<dbReference type="RefSeq" id="WP_164033696.1">
    <property type="nucleotide sequence ID" value="NZ_JAABOQ010000008.1"/>
</dbReference>
<feature type="binding site" evidence="11">
    <location>
        <position position="257"/>
    </location>
    <ligand>
        <name>Mg(2+)</name>
        <dbReference type="ChEBI" id="CHEBI:18420"/>
    </ligand>
</feature>
<feature type="binding site" evidence="11">
    <location>
        <position position="150"/>
    </location>
    <ligand>
        <name>Mg(2+)</name>
        <dbReference type="ChEBI" id="CHEBI:18420"/>
    </ligand>
</feature>
<keyword evidence="6 10" id="KW-0274">FAD</keyword>
<sequence>MYTEEHQAMATQFRFQIQTEHEETSKAIMQEAFAIVDDLELTLSRFIPDSDISRINRLKKNEHLPIELETWEIIKNAIAISKKTYGAFNINVGEYMNIFKGAKEGILNANEVNDALKKAYKISTEASIYVDPDQPKVYCINEGIKIDLGAIGKGYALDSVKDFLEENGINIYTLEAGDSTILSGNNASPNTSWSYQLTSPTDCKNVQLKNTSISASGTYWQGAHIFNPKTGRNELKDQFDRVWVCTDNAALSDALSTAFFVMPEEELKEVVNQIDSLNWVAYIKNGKIETLTNSN</sequence>